<evidence type="ECO:0000313" key="1">
    <source>
        <dbReference type="EMBL" id="VDM34034.1"/>
    </source>
</evidence>
<dbReference type="AlphaFoldDB" id="A0A0R3X6Y1"/>
<reference evidence="1 2" key="2">
    <citation type="submission" date="2018-11" db="EMBL/GenBank/DDBJ databases">
        <authorList>
            <consortium name="Pathogen Informatics"/>
        </authorList>
    </citation>
    <scope>NUCLEOTIDE SEQUENCE [LARGE SCALE GENOMIC DNA]</scope>
</reference>
<dbReference type="Proteomes" id="UP000274429">
    <property type="component" value="Unassembled WGS sequence"/>
</dbReference>
<dbReference type="WBParaSite" id="TTAC_0000928701-mRNA-1">
    <property type="protein sequence ID" value="TTAC_0000928701-mRNA-1"/>
    <property type="gene ID" value="TTAC_0000928701"/>
</dbReference>
<gene>
    <name evidence="1" type="ORF">TTAC_LOCUS9272</name>
</gene>
<evidence type="ECO:0000313" key="3">
    <source>
        <dbReference type="WBParaSite" id="TTAC_0000928701-mRNA-1"/>
    </source>
</evidence>
<sequence>MIITKPTELKEQLTVERFITMTKPDGDINTMTLLIKHLPANLKDLCVLAALTNIHHRGSSNHAGSKENEEEKKT</sequence>
<accession>A0A0R3X6Y1</accession>
<protein>
    <submittedName>
        <fullName evidence="3">PseudoU_synth_2 domain-containing protein</fullName>
    </submittedName>
</protein>
<proteinExistence type="predicted"/>
<keyword evidence="2" id="KW-1185">Reference proteome</keyword>
<evidence type="ECO:0000313" key="2">
    <source>
        <dbReference type="Proteomes" id="UP000274429"/>
    </source>
</evidence>
<reference evidence="3" key="1">
    <citation type="submission" date="2017-02" db="UniProtKB">
        <authorList>
            <consortium name="WormBaseParasite"/>
        </authorList>
    </citation>
    <scope>IDENTIFICATION</scope>
</reference>
<organism evidence="3">
    <name type="scientific">Hydatigena taeniaeformis</name>
    <name type="common">Feline tapeworm</name>
    <name type="synonym">Taenia taeniaeformis</name>
    <dbReference type="NCBI Taxonomy" id="6205"/>
    <lineage>
        <taxon>Eukaryota</taxon>
        <taxon>Metazoa</taxon>
        <taxon>Spiralia</taxon>
        <taxon>Lophotrochozoa</taxon>
        <taxon>Platyhelminthes</taxon>
        <taxon>Cestoda</taxon>
        <taxon>Eucestoda</taxon>
        <taxon>Cyclophyllidea</taxon>
        <taxon>Taeniidae</taxon>
        <taxon>Hydatigera</taxon>
    </lineage>
</organism>
<name>A0A0R3X6Y1_HYDTA</name>
<dbReference type="EMBL" id="UYWX01020743">
    <property type="protein sequence ID" value="VDM34034.1"/>
    <property type="molecule type" value="Genomic_DNA"/>
</dbReference>